<dbReference type="InterPro" id="IPR037066">
    <property type="entry name" value="Plug_dom_sf"/>
</dbReference>
<evidence type="ECO:0000256" key="3">
    <source>
        <dbReference type="ARBA" id="ARBA00022452"/>
    </source>
</evidence>
<gene>
    <name evidence="12" type="ORF">OU798_16530</name>
</gene>
<keyword evidence="4 8" id="KW-0812">Transmembrane</keyword>
<proteinExistence type="inferred from homology"/>
<organism evidence="12 13">
    <name type="scientific">Draconibacterium aestuarii</name>
    <dbReference type="NCBI Taxonomy" id="2998507"/>
    <lineage>
        <taxon>Bacteria</taxon>
        <taxon>Pseudomonadati</taxon>
        <taxon>Bacteroidota</taxon>
        <taxon>Bacteroidia</taxon>
        <taxon>Marinilabiliales</taxon>
        <taxon>Prolixibacteraceae</taxon>
        <taxon>Draconibacterium</taxon>
    </lineage>
</organism>
<dbReference type="RefSeq" id="WP_343334292.1">
    <property type="nucleotide sequence ID" value="NZ_JAPOHD010000030.1"/>
</dbReference>
<evidence type="ECO:0000313" key="13">
    <source>
        <dbReference type="Proteomes" id="UP001145087"/>
    </source>
</evidence>
<dbReference type="SUPFAM" id="SSF49464">
    <property type="entry name" value="Carboxypeptidase regulatory domain-like"/>
    <property type="match status" value="1"/>
</dbReference>
<evidence type="ECO:0000256" key="8">
    <source>
        <dbReference type="PROSITE-ProRule" id="PRU01360"/>
    </source>
</evidence>
<evidence type="ECO:0000313" key="12">
    <source>
        <dbReference type="EMBL" id="MCY1721962.1"/>
    </source>
</evidence>
<evidence type="ECO:0000259" key="11">
    <source>
        <dbReference type="Pfam" id="PF07715"/>
    </source>
</evidence>
<keyword evidence="7 8" id="KW-0998">Cell outer membrane</keyword>
<comment type="similarity">
    <text evidence="8 9">Belongs to the TonB-dependent receptor family.</text>
</comment>
<dbReference type="NCBIfam" id="TIGR04057">
    <property type="entry name" value="SusC_RagA_signa"/>
    <property type="match status" value="1"/>
</dbReference>
<evidence type="ECO:0000256" key="7">
    <source>
        <dbReference type="ARBA" id="ARBA00023237"/>
    </source>
</evidence>
<dbReference type="SUPFAM" id="SSF56935">
    <property type="entry name" value="Porins"/>
    <property type="match status" value="1"/>
</dbReference>
<name>A0A9X3J7G7_9BACT</name>
<keyword evidence="2 8" id="KW-0813">Transport</keyword>
<feature type="domain" description="TonB-dependent receptor plug" evidence="11">
    <location>
        <begin position="132"/>
        <end position="237"/>
    </location>
</feature>
<dbReference type="InterPro" id="IPR023997">
    <property type="entry name" value="TonB-dep_OMP_SusC/RagA_CS"/>
</dbReference>
<dbReference type="Gene3D" id="2.40.170.20">
    <property type="entry name" value="TonB-dependent receptor, beta-barrel domain"/>
    <property type="match status" value="1"/>
</dbReference>
<comment type="caution">
    <text evidence="12">The sequence shown here is derived from an EMBL/GenBank/DDBJ whole genome shotgun (WGS) entry which is preliminary data.</text>
</comment>
<dbReference type="InterPro" id="IPR012910">
    <property type="entry name" value="Plug_dom"/>
</dbReference>
<dbReference type="NCBIfam" id="TIGR04056">
    <property type="entry name" value="OMP_RagA_SusC"/>
    <property type="match status" value="1"/>
</dbReference>
<dbReference type="FunFam" id="2.170.130.10:FF:000008">
    <property type="entry name" value="SusC/RagA family TonB-linked outer membrane protein"/>
    <property type="match status" value="1"/>
</dbReference>
<dbReference type="Pfam" id="PF07715">
    <property type="entry name" value="Plug"/>
    <property type="match status" value="1"/>
</dbReference>
<evidence type="ECO:0000256" key="2">
    <source>
        <dbReference type="ARBA" id="ARBA00022448"/>
    </source>
</evidence>
<dbReference type="PROSITE" id="PS52016">
    <property type="entry name" value="TONB_DEPENDENT_REC_3"/>
    <property type="match status" value="1"/>
</dbReference>
<dbReference type="GO" id="GO:0009279">
    <property type="term" value="C:cell outer membrane"/>
    <property type="evidence" value="ECO:0007669"/>
    <property type="project" value="UniProtKB-SubCell"/>
</dbReference>
<keyword evidence="3 8" id="KW-1134">Transmembrane beta strand</keyword>
<keyword evidence="5 9" id="KW-0798">TonB box</keyword>
<evidence type="ECO:0000256" key="5">
    <source>
        <dbReference type="ARBA" id="ARBA00023077"/>
    </source>
</evidence>
<dbReference type="InterPro" id="IPR039426">
    <property type="entry name" value="TonB-dep_rcpt-like"/>
</dbReference>
<keyword evidence="6 8" id="KW-0472">Membrane</keyword>
<feature type="domain" description="TonB-dependent receptor-like beta-barrel" evidence="10">
    <location>
        <begin position="471"/>
        <end position="833"/>
    </location>
</feature>
<reference evidence="12" key="1">
    <citation type="submission" date="2022-11" db="EMBL/GenBank/DDBJ databases">
        <title>Marilongibacter aestuarii gen. nov., sp. nov., isolated from tidal flat sediment.</title>
        <authorList>
            <person name="Jiayan W."/>
        </authorList>
    </citation>
    <scope>NUCLEOTIDE SEQUENCE</scope>
    <source>
        <strain evidence="12">Z1-6</strain>
    </source>
</reference>
<comment type="subcellular location">
    <subcellularLocation>
        <location evidence="1 8">Cell outer membrane</location>
        <topology evidence="1 8">Multi-pass membrane protein</topology>
    </subcellularLocation>
</comment>
<evidence type="ECO:0000256" key="9">
    <source>
        <dbReference type="RuleBase" id="RU003357"/>
    </source>
</evidence>
<dbReference type="InterPro" id="IPR008969">
    <property type="entry name" value="CarboxyPept-like_regulatory"/>
</dbReference>
<dbReference type="Proteomes" id="UP001145087">
    <property type="component" value="Unassembled WGS sequence"/>
</dbReference>
<dbReference type="InterPro" id="IPR036942">
    <property type="entry name" value="Beta-barrel_TonB_sf"/>
</dbReference>
<evidence type="ECO:0000256" key="6">
    <source>
        <dbReference type="ARBA" id="ARBA00023136"/>
    </source>
</evidence>
<dbReference type="InterPro" id="IPR023996">
    <property type="entry name" value="TonB-dep_OMP_SusC/RagA"/>
</dbReference>
<keyword evidence="12" id="KW-0675">Receptor</keyword>
<dbReference type="Gene3D" id="2.60.40.1120">
    <property type="entry name" value="Carboxypeptidase-like, regulatory domain"/>
    <property type="match status" value="1"/>
</dbReference>
<dbReference type="AlphaFoldDB" id="A0A9X3J7G7"/>
<evidence type="ECO:0000259" key="10">
    <source>
        <dbReference type="Pfam" id="PF00593"/>
    </source>
</evidence>
<dbReference type="EMBL" id="JAPOHD010000030">
    <property type="protein sequence ID" value="MCY1721962.1"/>
    <property type="molecule type" value="Genomic_DNA"/>
</dbReference>
<evidence type="ECO:0000256" key="4">
    <source>
        <dbReference type="ARBA" id="ARBA00022692"/>
    </source>
</evidence>
<evidence type="ECO:0000256" key="1">
    <source>
        <dbReference type="ARBA" id="ARBA00004571"/>
    </source>
</evidence>
<dbReference type="FunFam" id="2.60.40.1120:FF:000003">
    <property type="entry name" value="Outer membrane protein Omp121"/>
    <property type="match status" value="1"/>
</dbReference>
<dbReference type="Pfam" id="PF13715">
    <property type="entry name" value="CarbopepD_reg_2"/>
    <property type="match status" value="1"/>
</dbReference>
<dbReference type="InterPro" id="IPR000531">
    <property type="entry name" value="Beta-barrel_TonB"/>
</dbReference>
<sequence length="1118" mass="122375">MANIMEKTLGLLRRNTIRSLVLLVAMQFMISFSAYSQELSVKGTVTDASTGEALPGVNVVLKGTTNGTVTNIDGNYSIQVPSDNAILLVSFIGYDSQQIHVNGKSQINVSLKLNITELGEVVAIGYGTAKRADITGAVSSVTNEQLTAAPVADVTQALKGKLAGVNVTTQDGRPGADVSIRVRGGGSISQSNDPLFIVDGFPVSSISNIPASQIKSIDVLKDASSTAIYGARGANGVIMVTTKSGSSGKVKVTYDGYGQVNKIPEFLEVMDSYDYIAFNWAYGAAIGDQYADAWEKMWAIGRYEGSNSAGIDHYKNVPSRDFTTELYQTAYTQNHNFNISGGTETTKYLLGLNYLDQEGTKVGSGYERANVSLKIDQELGKNLDLTVNTRFAQVTEDERANAGNSTAYWFRPIATEDVLGDMDITSNTQLGDYNGVLQDEYNPVNLLNDGSQEKVSRSLVVNTSLAWEIVKGLSAKTDLGYSTNWSRQKNWSGAISNNYLSTDGTPLYSGNATIRASEGWNYRWVNTLNYEVQGLGEDHKLNALAGYEVSDSGSEYTEQWGQRYPVSYDKDRAFANMDQFLVLPLTGTSLPPVYGGLRSNEGTPNRMQSYFGRANYTFRGKYLFTGTFRADGSSRFAESNRWGYFPAGAFAWRASEEAFLQDATWLDNLKVRLSYGSVGNDGISAELWKQSWKPGTTRWSVNETRQPNYVPASNLIANPDLKWETTVTRNLGFDFAIFNSRLSGSLEVYKNTVKDLLLVTPVSDLTGFQYTQENIGQTSNKGFELFLSADIVRSQDFNLRASANINVNRNNVDELAEGINGQYSSGFGGVRLNPRDDYYLTVGEPVGLLRGYVHEGMYTTADFNYDAATQIYTLKDGVPDVASGILPNIYGTFENKPGSQTAYPGVQKLKDVNGDGVVDDLDIGVIGDTNPAHTGGFSVSGNYKNFDFGLDFNWSYGNDLYNATHVEAYLGSKEAGLFRNRFQELAGHYKIYDVVNGQLTKVVEPGALDALNSNASTYLPYPESAVFSSFGVEDGSYLRLNTVTVGYTIPGSVLDKIGINRFRVYGSIYNALTWTKYKGYDPEVNVNEDASDFYPTPGLDLASYPRARTFTVGVNIEF</sequence>
<protein>
    <submittedName>
        <fullName evidence="12">TonB-dependent receptor</fullName>
    </submittedName>
</protein>
<dbReference type="Pfam" id="PF00593">
    <property type="entry name" value="TonB_dep_Rec_b-barrel"/>
    <property type="match status" value="1"/>
</dbReference>
<accession>A0A9X3J7G7</accession>
<keyword evidence="13" id="KW-1185">Reference proteome</keyword>
<dbReference type="Gene3D" id="2.170.130.10">
    <property type="entry name" value="TonB-dependent receptor, plug domain"/>
    <property type="match status" value="1"/>
</dbReference>